<dbReference type="EMBL" id="CH473947">
    <property type="protein sequence ID" value="EDM03552.1"/>
    <property type="molecule type" value="Genomic_DNA"/>
</dbReference>
<name>A6HBZ7_RAT</name>
<evidence type="ECO:0000313" key="2">
    <source>
        <dbReference type="Proteomes" id="UP000234681"/>
    </source>
</evidence>
<protein>
    <submittedName>
        <fullName evidence="1">RCG61383</fullName>
    </submittedName>
</protein>
<organism evidence="1 2">
    <name type="scientific">Rattus norvegicus</name>
    <name type="common">Rat</name>
    <dbReference type="NCBI Taxonomy" id="10116"/>
    <lineage>
        <taxon>Eukaryota</taxon>
        <taxon>Metazoa</taxon>
        <taxon>Chordata</taxon>
        <taxon>Craniata</taxon>
        <taxon>Vertebrata</taxon>
        <taxon>Euteleostomi</taxon>
        <taxon>Mammalia</taxon>
        <taxon>Eutheria</taxon>
        <taxon>Euarchontoglires</taxon>
        <taxon>Glires</taxon>
        <taxon>Rodentia</taxon>
        <taxon>Myomorpha</taxon>
        <taxon>Muroidea</taxon>
        <taxon>Muridae</taxon>
        <taxon>Murinae</taxon>
        <taxon>Rattus</taxon>
    </lineage>
</organism>
<accession>A6HBZ7</accession>
<proteinExistence type="predicted"/>
<reference evidence="2" key="1">
    <citation type="submission" date="2005-09" db="EMBL/GenBank/DDBJ databases">
        <authorList>
            <person name="Mural R.J."/>
            <person name="Li P.W."/>
            <person name="Adams M.D."/>
            <person name="Amanatides P.G."/>
            <person name="Baden-Tillson H."/>
            <person name="Barnstead M."/>
            <person name="Chin S.H."/>
            <person name="Dew I."/>
            <person name="Evans C.A."/>
            <person name="Ferriera S."/>
            <person name="Flanigan M."/>
            <person name="Fosler C."/>
            <person name="Glodek A."/>
            <person name="Gu Z."/>
            <person name="Holt R.A."/>
            <person name="Jennings D."/>
            <person name="Kraft C.L."/>
            <person name="Lu F."/>
            <person name="Nguyen T."/>
            <person name="Nusskern D.R."/>
            <person name="Pfannkoch C.M."/>
            <person name="Sitter C."/>
            <person name="Sutton G.G."/>
            <person name="Venter J.C."/>
            <person name="Wang Z."/>
            <person name="Woodage T."/>
            <person name="Zheng X.H."/>
            <person name="Zhong F."/>
        </authorList>
    </citation>
    <scope>NUCLEOTIDE SEQUENCE [LARGE SCALE GENOMIC DNA]</scope>
    <source>
        <strain>BN</strain>
        <strain evidence="2">Sprague-Dawley</strain>
    </source>
</reference>
<dbReference type="Proteomes" id="UP000234681">
    <property type="component" value="Chromosome 6"/>
</dbReference>
<gene>
    <name evidence="1" type="ORF">rCG_61383</name>
</gene>
<dbReference type="AlphaFoldDB" id="A6HBZ7"/>
<sequence>MLARHAGGHSGMVHAHSPTLRLIGVEDHWFYHSWLYSAGGQPGLQTLKRNQQKSYFSSPSLKCLETFILCLECFSKPPQTT</sequence>
<evidence type="ECO:0000313" key="1">
    <source>
        <dbReference type="EMBL" id="EDM03552.1"/>
    </source>
</evidence>